<name>W2G9G9_PHYNI</name>
<dbReference type="InterPro" id="IPR012337">
    <property type="entry name" value="RNaseH-like_sf"/>
</dbReference>
<dbReference type="SUPFAM" id="SSF53098">
    <property type="entry name" value="Ribonuclease H-like"/>
    <property type="match status" value="1"/>
</dbReference>
<accession>W2G9G9</accession>
<dbReference type="VEuPathDB" id="FungiDB:PPTG_20312"/>
<dbReference type="PANTHER" id="PTHR40866:SF1">
    <property type="entry name" value="BED-TYPE DOMAIN-CONTAINING PROTEIN"/>
    <property type="match status" value="1"/>
</dbReference>
<protein>
    <submittedName>
        <fullName evidence="1">Uncharacterized protein</fullName>
    </submittedName>
</protein>
<dbReference type="AlphaFoldDB" id="W2G9G9"/>
<dbReference type="EMBL" id="KI687854">
    <property type="protein sequence ID" value="ETK79723.1"/>
    <property type="molecule type" value="Genomic_DNA"/>
</dbReference>
<reference evidence="1" key="1">
    <citation type="submission" date="2013-11" db="EMBL/GenBank/DDBJ databases">
        <title>The Genome Sequence of Phytophthora parasitica CJ02B3.</title>
        <authorList>
            <consortium name="The Broad Institute Genomics Platform"/>
            <person name="Russ C."/>
            <person name="Tyler B."/>
            <person name="Panabieres F."/>
            <person name="Shan W."/>
            <person name="Tripathy S."/>
            <person name="Grunwald N."/>
            <person name="Machado M."/>
            <person name="Johnson C.S."/>
            <person name="Arredondo F."/>
            <person name="Hong C."/>
            <person name="Coffey M."/>
            <person name="Young S.K."/>
            <person name="Zeng Q."/>
            <person name="Gargeya S."/>
            <person name="Fitzgerald M."/>
            <person name="Abouelleil A."/>
            <person name="Alvarado L."/>
            <person name="Chapman S.B."/>
            <person name="Gainer-Dewar J."/>
            <person name="Goldberg J."/>
            <person name="Griggs A."/>
            <person name="Gujja S."/>
            <person name="Hansen M."/>
            <person name="Howarth C."/>
            <person name="Imamovic A."/>
            <person name="Ireland A."/>
            <person name="Larimer J."/>
            <person name="McCowan C."/>
            <person name="Murphy C."/>
            <person name="Pearson M."/>
            <person name="Poon T.W."/>
            <person name="Priest M."/>
            <person name="Roberts A."/>
            <person name="Saif S."/>
            <person name="Shea T."/>
            <person name="Sykes S."/>
            <person name="Wortman J."/>
            <person name="Nusbaum C."/>
            <person name="Birren B."/>
        </authorList>
    </citation>
    <scope>NUCLEOTIDE SEQUENCE [LARGE SCALE GENOMIC DNA]</scope>
    <source>
        <strain evidence="1">CJ02B3</strain>
    </source>
</reference>
<evidence type="ECO:0000313" key="1">
    <source>
        <dbReference type="EMBL" id="ETK79723.1"/>
    </source>
</evidence>
<proteinExistence type="predicted"/>
<gene>
    <name evidence="1" type="ORF">L915_14441</name>
</gene>
<sequence>MTERSWLEQLECSHFSDYLEITTTLMQHILRQHPDHEAVKLDATTADTGSMSNLLLAFCENRRTRRYANLDPISVETLRAGMEGVTRAIERKLAAELPPRFGILFDGVVLVTPLLDIASLMNEPDDDLSSRSHYAFLATMLPRDFGVQIDQCRFIVGDNCSVNRLLAMLMGLKAELRLVIRQDTRWSSTFGMLKRYFQLLEFLDAEDDDIMEVLPSPTSNKRLRALFKELKSVESVAKALQGRDVDLLDVRQWFDELIALKPQF</sequence>
<dbReference type="Proteomes" id="UP000053236">
    <property type="component" value="Unassembled WGS sequence"/>
</dbReference>
<organism evidence="1">
    <name type="scientific">Phytophthora nicotianae</name>
    <name type="common">Potato buckeye rot agent</name>
    <name type="synonym">Phytophthora parasitica</name>
    <dbReference type="NCBI Taxonomy" id="4792"/>
    <lineage>
        <taxon>Eukaryota</taxon>
        <taxon>Sar</taxon>
        <taxon>Stramenopiles</taxon>
        <taxon>Oomycota</taxon>
        <taxon>Peronosporomycetes</taxon>
        <taxon>Peronosporales</taxon>
        <taxon>Peronosporaceae</taxon>
        <taxon>Phytophthora</taxon>
    </lineage>
</organism>
<dbReference type="VEuPathDB" id="FungiDB:PPTG_24976"/>
<dbReference type="PANTHER" id="PTHR40866">
    <property type="entry name" value="BED-TYPE DOMAIN-CONTAINING PROTEIN"/>
    <property type="match status" value="1"/>
</dbReference>